<sequence>MDGDKKHKGLVIVDVIQEGLSVCNLCKVELPNESAMRQHLLGKKHKKLDSAENERRRVEMKCGIFIKGYPPDITQDVIMNYFSKFGKIVWVRFGHAFVLMDYEEPSSAEEILKRIHYLGGARLIIKYRYLGHQVQAEKPKAEEWNGFIGSLRDIATFEDQIQMLCQNLQPSVHVQFPKYRKICDDLYDILSAAFPQCRVHPFGSTITGLHFNESDVDVYISGIKRDECDVPYLRRTQQLLNRSRRFSNVFVIPKAKIPILKCVHLETRISCDLNLRNMLGVCNSHLIGYYLNVDPKVRHLMLTLKYWARVHKITGQNYLFSNYSLIMMVLFFLQQEPYRLPSVFCLQQNPRFSFCQHGWNGGFEPLPVDSRAIKSTPLLALLRDFFTFYLDFSYGIDAICPYLGRPLRKEDFRCPETLPDAFSYYKRHVESEPPLEVDRSVCLQDPFEHSRNTTAFVSPSTLNVFVGFCRLGKATCSTADNEGVLYRLVTEVPVDQKCATVLTSDLGQFVIPMQPGLKRIEEKHHTVPERQGAWFESVRGFTRIVLRDILRLEVAELDSSASRNKIRRNEGQSDVCGERETDSVCYACNGKLNLWDARKSTAKGGASEKTPDANGIIEKEIALTTKMCKLYKVVPQMDVIDFKITLEHHSEPPRASVKLEKTGGYKNSFKSFSRFLSAKLPLWFRTYENEEEHVAQGGAN</sequence>
<dbReference type="InterPro" id="IPR036236">
    <property type="entry name" value="Znf_C2H2_sf"/>
</dbReference>
<feature type="domain" description="RRM" evidence="3">
    <location>
        <begin position="62"/>
        <end position="141"/>
    </location>
</feature>
<dbReference type="Pfam" id="PF12874">
    <property type="entry name" value="zf-met"/>
    <property type="match status" value="1"/>
</dbReference>
<name>A0AAV8YPJ2_9CUCU</name>
<dbReference type="GO" id="GO:0031123">
    <property type="term" value="P:RNA 3'-end processing"/>
    <property type="evidence" value="ECO:0007669"/>
    <property type="project" value="TreeGrafter"/>
</dbReference>
<dbReference type="GO" id="GO:0003723">
    <property type="term" value="F:RNA binding"/>
    <property type="evidence" value="ECO:0007669"/>
    <property type="project" value="UniProtKB-UniRule"/>
</dbReference>
<dbReference type="InterPro" id="IPR013087">
    <property type="entry name" value="Znf_C2H2_type"/>
</dbReference>
<dbReference type="InterPro" id="IPR000504">
    <property type="entry name" value="RRM_dom"/>
</dbReference>
<keyword evidence="5" id="KW-1185">Reference proteome</keyword>
<dbReference type="Gene3D" id="3.30.160.60">
    <property type="entry name" value="Classic Zinc Finger"/>
    <property type="match status" value="1"/>
</dbReference>
<evidence type="ECO:0000256" key="1">
    <source>
        <dbReference type="ARBA" id="ARBA00022884"/>
    </source>
</evidence>
<accession>A0AAV8YPJ2</accession>
<dbReference type="PANTHER" id="PTHR12271">
    <property type="entry name" value="POLY A POLYMERASE CID PAP -RELATED"/>
    <property type="match status" value="1"/>
</dbReference>
<dbReference type="PANTHER" id="PTHR12271:SF127">
    <property type="entry name" value="SPECKLE TARGETED PIP5K1A-REGULATED POLY(A) POLYMERASE"/>
    <property type="match status" value="1"/>
</dbReference>
<dbReference type="SUPFAM" id="SSF81631">
    <property type="entry name" value="PAP/OAS1 substrate-binding domain"/>
    <property type="match status" value="1"/>
</dbReference>
<reference evidence="4" key="1">
    <citation type="journal article" date="2023" name="Insect Mol. Biol.">
        <title>Genome sequencing provides insights into the evolution of gene families encoding plant cell wall-degrading enzymes in longhorned beetles.</title>
        <authorList>
            <person name="Shin N.R."/>
            <person name="Okamura Y."/>
            <person name="Kirsch R."/>
            <person name="Pauchet Y."/>
        </authorList>
    </citation>
    <scope>NUCLEOTIDE SEQUENCE</scope>
    <source>
        <strain evidence="4">AMC_N1</strain>
    </source>
</reference>
<comment type="caution">
    <text evidence="4">The sequence shown here is derived from an EMBL/GenBank/DDBJ whole genome shotgun (WGS) entry which is preliminary data.</text>
</comment>
<dbReference type="CDD" id="cd05402">
    <property type="entry name" value="NT_PAP_TUTase"/>
    <property type="match status" value="1"/>
</dbReference>
<dbReference type="Pfam" id="PF00076">
    <property type="entry name" value="RRM_1"/>
    <property type="match status" value="1"/>
</dbReference>
<evidence type="ECO:0000256" key="2">
    <source>
        <dbReference type="PROSITE-ProRule" id="PRU00176"/>
    </source>
</evidence>
<dbReference type="EMBL" id="JAPWTK010000055">
    <property type="protein sequence ID" value="KAJ8953610.1"/>
    <property type="molecule type" value="Genomic_DNA"/>
</dbReference>
<dbReference type="InterPro" id="IPR043519">
    <property type="entry name" value="NT_sf"/>
</dbReference>
<evidence type="ECO:0000259" key="3">
    <source>
        <dbReference type="PROSITE" id="PS50102"/>
    </source>
</evidence>
<proteinExistence type="predicted"/>
<evidence type="ECO:0000313" key="5">
    <source>
        <dbReference type="Proteomes" id="UP001162162"/>
    </source>
</evidence>
<keyword evidence="1 2" id="KW-0694">RNA-binding</keyword>
<dbReference type="SUPFAM" id="SSF54928">
    <property type="entry name" value="RNA-binding domain, RBD"/>
    <property type="match status" value="1"/>
</dbReference>
<dbReference type="PROSITE" id="PS50102">
    <property type="entry name" value="RRM"/>
    <property type="match status" value="1"/>
</dbReference>
<dbReference type="Gene3D" id="3.30.70.330">
    <property type="match status" value="1"/>
</dbReference>
<protein>
    <recommendedName>
        <fullName evidence="3">RRM domain-containing protein</fullName>
    </recommendedName>
</protein>
<dbReference type="InterPro" id="IPR012677">
    <property type="entry name" value="Nucleotide-bd_a/b_plait_sf"/>
</dbReference>
<dbReference type="Proteomes" id="UP001162162">
    <property type="component" value="Unassembled WGS sequence"/>
</dbReference>
<dbReference type="CDD" id="cd00590">
    <property type="entry name" value="RRM_SF"/>
    <property type="match status" value="1"/>
</dbReference>
<dbReference type="GO" id="GO:1990817">
    <property type="term" value="F:poly(A) RNA polymerase activity"/>
    <property type="evidence" value="ECO:0007669"/>
    <property type="project" value="TreeGrafter"/>
</dbReference>
<dbReference type="SUPFAM" id="SSF57667">
    <property type="entry name" value="beta-beta-alpha zinc fingers"/>
    <property type="match status" value="1"/>
</dbReference>
<dbReference type="Gene3D" id="1.10.1410.10">
    <property type="match status" value="1"/>
</dbReference>
<dbReference type="Pfam" id="PF22600">
    <property type="entry name" value="MTPAP-like_central"/>
    <property type="match status" value="1"/>
</dbReference>
<dbReference type="SMART" id="SM00360">
    <property type="entry name" value="RRM"/>
    <property type="match status" value="1"/>
</dbReference>
<evidence type="ECO:0000313" key="4">
    <source>
        <dbReference type="EMBL" id="KAJ8953610.1"/>
    </source>
</evidence>
<dbReference type="InterPro" id="IPR035979">
    <property type="entry name" value="RBD_domain_sf"/>
</dbReference>
<dbReference type="AlphaFoldDB" id="A0AAV8YPJ2"/>
<organism evidence="4 5">
    <name type="scientific">Aromia moschata</name>
    <dbReference type="NCBI Taxonomy" id="1265417"/>
    <lineage>
        <taxon>Eukaryota</taxon>
        <taxon>Metazoa</taxon>
        <taxon>Ecdysozoa</taxon>
        <taxon>Arthropoda</taxon>
        <taxon>Hexapoda</taxon>
        <taxon>Insecta</taxon>
        <taxon>Pterygota</taxon>
        <taxon>Neoptera</taxon>
        <taxon>Endopterygota</taxon>
        <taxon>Coleoptera</taxon>
        <taxon>Polyphaga</taxon>
        <taxon>Cucujiformia</taxon>
        <taxon>Chrysomeloidea</taxon>
        <taxon>Cerambycidae</taxon>
        <taxon>Cerambycinae</taxon>
        <taxon>Callichromatini</taxon>
        <taxon>Aromia</taxon>
    </lineage>
</organism>
<gene>
    <name evidence="4" type="ORF">NQ318_003034</name>
</gene>
<dbReference type="SUPFAM" id="SSF81301">
    <property type="entry name" value="Nucleotidyltransferase"/>
    <property type="match status" value="1"/>
</dbReference>
<dbReference type="Gene3D" id="3.30.460.10">
    <property type="entry name" value="Beta Polymerase, domain 2"/>
    <property type="match status" value="1"/>
</dbReference>
<dbReference type="InterPro" id="IPR054708">
    <property type="entry name" value="MTPAP-like_central"/>
</dbReference>